<dbReference type="OMA" id="DKSEWLP"/>
<dbReference type="GO" id="GO:0005789">
    <property type="term" value="C:endoplasmic reticulum membrane"/>
    <property type="evidence" value="ECO:0007669"/>
    <property type="project" value="UniProtKB-SubCell"/>
</dbReference>
<keyword evidence="6 10" id="KW-0472">Membrane</keyword>
<evidence type="ECO:0000256" key="10">
    <source>
        <dbReference type="SAM" id="Phobius"/>
    </source>
</evidence>
<gene>
    <name evidence="12" type="primary">KNAG0L00880</name>
    <name evidence="12" type="ordered locus">KNAG_0L00880</name>
</gene>
<dbReference type="EMBL" id="HE978325">
    <property type="protein sequence ID" value="CCK72709.1"/>
    <property type="molecule type" value="Genomic_DNA"/>
</dbReference>
<evidence type="ECO:0000256" key="7">
    <source>
        <dbReference type="ARBA" id="ARBA00037565"/>
    </source>
</evidence>
<dbReference type="HOGENOM" id="CLU_078554_1_0_1"/>
<keyword evidence="5 10" id="KW-1133">Transmembrane helix</keyword>
<dbReference type="KEGG" id="kng:KNAG_0L00880"/>
<dbReference type="RefSeq" id="XP_022466954.1">
    <property type="nucleotide sequence ID" value="XM_022610682.1"/>
</dbReference>
<evidence type="ECO:0000256" key="8">
    <source>
        <dbReference type="ARBA" id="ARBA00038311"/>
    </source>
</evidence>
<comment type="function">
    <text evidence="7">Is probably involved in a pathway contributing to genomic integrity.</text>
</comment>
<evidence type="ECO:0000256" key="2">
    <source>
        <dbReference type="ARBA" id="ARBA00022692"/>
    </source>
</evidence>
<dbReference type="eggNOG" id="ENOG502S3VP">
    <property type="taxonomic scope" value="Eukaryota"/>
</dbReference>
<feature type="signal peptide" evidence="11">
    <location>
        <begin position="1"/>
        <end position="20"/>
    </location>
</feature>
<reference evidence="13" key="2">
    <citation type="submission" date="2012-08" db="EMBL/GenBank/DDBJ databases">
        <title>Genome sequence of Kazachstania naganishii.</title>
        <authorList>
            <person name="Gordon J.L."/>
            <person name="Armisen D."/>
            <person name="Proux-Wera E."/>
            <person name="OhEigeartaigh S.S."/>
            <person name="Byrne K.P."/>
            <person name="Wolfe K.H."/>
        </authorList>
    </citation>
    <scope>NUCLEOTIDE SEQUENCE [LARGE SCALE GENOMIC DNA]</scope>
    <source>
        <strain evidence="13">ATCC MYA-139 / BCRC 22969 / CBS 8797 / CCRC 22969 / KCTC 17520 / NBRC 10181 / NCYC 3082</strain>
    </source>
</reference>
<organism evidence="12 13">
    <name type="scientific">Huiozyma naganishii (strain ATCC MYA-139 / BCRC 22969 / CBS 8797 / KCTC 17520 / NBRC 10181 / NCYC 3082 / Yp74L-3)</name>
    <name type="common">Yeast</name>
    <name type="synonym">Kazachstania naganishii</name>
    <dbReference type="NCBI Taxonomy" id="1071383"/>
    <lineage>
        <taxon>Eukaryota</taxon>
        <taxon>Fungi</taxon>
        <taxon>Dikarya</taxon>
        <taxon>Ascomycota</taxon>
        <taxon>Saccharomycotina</taxon>
        <taxon>Saccharomycetes</taxon>
        <taxon>Saccharomycetales</taxon>
        <taxon>Saccharomycetaceae</taxon>
        <taxon>Huiozyma</taxon>
    </lineage>
</organism>
<keyword evidence="2 10" id="KW-0812">Transmembrane</keyword>
<sequence length="255" mass="28468">MKLNRFICWAWLAAVSAVNAQSDDVEGLSDSSDVVIDETVVPSSADFGEEDAATPETPPTVQLNITYTVMDREPVPMGEFMPMDHDEVFVLNYTLTNKESFPISVAGVSGNILEYPSGDLVTSISFGELTDLYVPVNDTIAFRQKIAFDLEPGNYYLFPLVHVINEDAKKQEPAEGETDGESAFTVASSPTLMSVAEPIMSVFDPYFLSIQVLFLSMVGAVSYYFMYRKNGKKLNERIQPVKRDPKEWLPEQYKK</sequence>
<reference evidence="12 13" key="1">
    <citation type="journal article" date="2011" name="Proc. Natl. Acad. Sci. U.S.A.">
        <title>Evolutionary erosion of yeast sex chromosomes by mating-type switching accidents.</title>
        <authorList>
            <person name="Gordon J.L."/>
            <person name="Armisen D."/>
            <person name="Proux-Wera E."/>
            <person name="Oheigeartaigh S.S."/>
            <person name="Byrne K.P."/>
            <person name="Wolfe K.H."/>
        </authorList>
    </citation>
    <scope>NUCLEOTIDE SEQUENCE [LARGE SCALE GENOMIC DNA]</scope>
    <source>
        <strain evidence="13">ATCC MYA-139 / BCRC 22969 / CBS 8797 / CCRC 22969 / KCTC 17520 / NBRC 10181 / NCYC 3082</strain>
    </source>
</reference>
<dbReference type="STRING" id="1071383.J7SAF5"/>
<keyword evidence="13" id="KW-1185">Reference proteome</keyword>
<comment type="similarity">
    <text evidence="8">Belongs to the IRC22 family.</text>
</comment>
<name>J7SAF5_HUIN7</name>
<evidence type="ECO:0000256" key="6">
    <source>
        <dbReference type="ARBA" id="ARBA00023136"/>
    </source>
</evidence>
<evidence type="ECO:0000256" key="9">
    <source>
        <dbReference type="ARBA" id="ARBA00040085"/>
    </source>
</evidence>
<dbReference type="GeneID" id="34528483"/>
<dbReference type="InterPro" id="IPR005595">
    <property type="entry name" value="TRAP_alpha"/>
</dbReference>
<dbReference type="Proteomes" id="UP000006310">
    <property type="component" value="Chromosome 12"/>
</dbReference>
<keyword evidence="3 11" id="KW-0732">Signal</keyword>
<evidence type="ECO:0000313" key="13">
    <source>
        <dbReference type="Proteomes" id="UP000006310"/>
    </source>
</evidence>
<evidence type="ECO:0000256" key="5">
    <source>
        <dbReference type="ARBA" id="ARBA00022989"/>
    </source>
</evidence>
<evidence type="ECO:0000256" key="4">
    <source>
        <dbReference type="ARBA" id="ARBA00022824"/>
    </source>
</evidence>
<protein>
    <recommendedName>
        <fullName evidence="9">Increased recombination centers protein 22</fullName>
    </recommendedName>
</protein>
<evidence type="ECO:0000256" key="1">
    <source>
        <dbReference type="ARBA" id="ARBA00004115"/>
    </source>
</evidence>
<feature type="chain" id="PRO_5003796654" description="Increased recombination centers protein 22" evidence="11">
    <location>
        <begin position="21"/>
        <end position="255"/>
    </location>
</feature>
<proteinExistence type="inferred from homology"/>
<dbReference type="Pfam" id="PF03896">
    <property type="entry name" value="TRAP_alpha"/>
    <property type="match status" value="1"/>
</dbReference>
<comment type="subcellular location">
    <subcellularLocation>
        <location evidence="1">Endoplasmic reticulum membrane</location>
        <topology evidence="1">Single-pass type I membrane protein</topology>
    </subcellularLocation>
</comment>
<dbReference type="AlphaFoldDB" id="J7SAF5"/>
<feature type="transmembrane region" description="Helical" evidence="10">
    <location>
        <begin position="206"/>
        <end position="227"/>
    </location>
</feature>
<accession>J7SAF5</accession>
<dbReference type="OrthoDB" id="1926781at2759"/>
<evidence type="ECO:0000256" key="3">
    <source>
        <dbReference type="ARBA" id="ARBA00022729"/>
    </source>
</evidence>
<evidence type="ECO:0000313" key="12">
    <source>
        <dbReference type="EMBL" id="CCK72709.1"/>
    </source>
</evidence>
<keyword evidence="4" id="KW-0256">Endoplasmic reticulum</keyword>
<evidence type="ECO:0000256" key="11">
    <source>
        <dbReference type="SAM" id="SignalP"/>
    </source>
</evidence>